<dbReference type="AlphaFoldDB" id="K1TAQ5"/>
<proteinExistence type="predicted"/>
<dbReference type="InterPro" id="IPR024311">
    <property type="entry name" value="Lipocalin-like"/>
</dbReference>
<gene>
    <name evidence="2" type="ORF">OBE_05785</name>
</gene>
<comment type="caution">
    <text evidence="2">The sequence shown here is derived from an EMBL/GenBank/DDBJ whole genome shotgun (WGS) entry which is preliminary data.</text>
</comment>
<protein>
    <recommendedName>
        <fullName evidence="1">Lipocalin-like domain-containing protein</fullName>
    </recommendedName>
</protein>
<dbReference type="Pfam" id="PF13648">
    <property type="entry name" value="Lipocalin_4"/>
    <property type="match status" value="1"/>
</dbReference>
<organism evidence="2">
    <name type="scientific">human gut metagenome</name>
    <dbReference type="NCBI Taxonomy" id="408170"/>
    <lineage>
        <taxon>unclassified sequences</taxon>
        <taxon>metagenomes</taxon>
        <taxon>organismal metagenomes</taxon>
    </lineage>
</organism>
<name>K1TAQ5_9ZZZZ</name>
<accession>K1TAQ5</accession>
<sequence>FVGCSEDDGPTVAPSVVGEWHLTTWNGETPTDFDIYMELKSDGTFNLFQKYQTSAFVCFTGNYNATENLLTGRYNNGVNWGSNYTYEVNGDKLTTTSETSTAEVSVYTKTTIPDEVRNAPVVRSEAAPADFERFL</sequence>
<feature type="domain" description="Lipocalin-like" evidence="1">
    <location>
        <begin position="17"/>
        <end position="94"/>
    </location>
</feature>
<feature type="non-terminal residue" evidence="2">
    <location>
        <position position="1"/>
    </location>
</feature>
<evidence type="ECO:0000313" key="2">
    <source>
        <dbReference type="EMBL" id="EKC66743.1"/>
    </source>
</evidence>
<evidence type="ECO:0000259" key="1">
    <source>
        <dbReference type="Pfam" id="PF13648"/>
    </source>
</evidence>
<reference evidence="2" key="1">
    <citation type="journal article" date="2013" name="Environ. Microbiol.">
        <title>Microbiota from the distal guts of lean and obese adolescents exhibit partial functional redundancy besides clear differences in community structure.</title>
        <authorList>
            <person name="Ferrer M."/>
            <person name="Ruiz A."/>
            <person name="Lanza F."/>
            <person name="Haange S.B."/>
            <person name="Oberbach A."/>
            <person name="Till H."/>
            <person name="Bargiela R."/>
            <person name="Campoy C."/>
            <person name="Segura M.T."/>
            <person name="Richter M."/>
            <person name="von Bergen M."/>
            <person name="Seifert J."/>
            <person name="Suarez A."/>
        </authorList>
    </citation>
    <scope>NUCLEOTIDE SEQUENCE</scope>
</reference>
<dbReference type="EMBL" id="AJWZ01003976">
    <property type="protein sequence ID" value="EKC66743.1"/>
    <property type="molecule type" value="Genomic_DNA"/>
</dbReference>